<dbReference type="AlphaFoldDB" id="A0A0B5DXA6"/>
<dbReference type="InterPro" id="IPR009506">
    <property type="entry name" value="YjiS-like"/>
</dbReference>
<dbReference type="Pfam" id="PF06568">
    <property type="entry name" value="YjiS-like"/>
    <property type="match status" value="1"/>
</dbReference>
<keyword evidence="3" id="KW-1185">Reference proteome</keyword>
<dbReference type="KEGG" id="cid:P73_0671"/>
<dbReference type="OrthoDB" id="8244198at2"/>
<dbReference type="HOGENOM" id="CLU_178481_1_0_5"/>
<evidence type="ECO:0000259" key="1">
    <source>
        <dbReference type="Pfam" id="PF06568"/>
    </source>
</evidence>
<protein>
    <recommendedName>
        <fullName evidence="1">YjiS-like domain-containing protein</fullName>
    </recommendedName>
</protein>
<organism evidence="2 3">
    <name type="scientific">Celeribacter indicus</name>
    <dbReference type="NCBI Taxonomy" id="1208324"/>
    <lineage>
        <taxon>Bacteria</taxon>
        <taxon>Pseudomonadati</taxon>
        <taxon>Pseudomonadota</taxon>
        <taxon>Alphaproteobacteria</taxon>
        <taxon>Rhodobacterales</taxon>
        <taxon>Roseobacteraceae</taxon>
        <taxon>Celeribacter</taxon>
    </lineage>
</organism>
<evidence type="ECO:0000313" key="3">
    <source>
        <dbReference type="Proteomes" id="UP000031521"/>
    </source>
</evidence>
<proteinExistence type="predicted"/>
<evidence type="ECO:0000313" key="2">
    <source>
        <dbReference type="EMBL" id="AJE45386.1"/>
    </source>
</evidence>
<dbReference type="Proteomes" id="UP000031521">
    <property type="component" value="Chromosome"/>
</dbReference>
<accession>A0A0B5DXA6</accession>
<dbReference type="STRING" id="1208324.P73_0671"/>
<name>A0A0B5DXA6_9RHOB</name>
<dbReference type="RefSeq" id="WP_043868463.1">
    <property type="nucleotide sequence ID" value="NZ_CP004393.1"/>
</dbReference>
<reference evidence="2 3" key="1">
    <citation type="journal article" date="2014" name="Int. J. Syst. Evol. Microbiol.">
        <title>Celeribacter indicus sp. nov., a polycyclic aromatic hydrocarbon-degrading bacterium from deep-sea sediment and reclassification of Huaishuia halophila as Celeribacter halophilus comb. nov.</title>
        <authorList>
            <person name="Lai Q."/>
            <person name="Cao J."/>
            <person name="Yuan J."/>
            <person name="Li F."/>
            <person name="Shao Z."/>
        </authorList>
    </citation>
    <scope>NUCLEOTIDE SEQUENCE [LARGE SCALE GENOMIC DNA]</scope>
    <source>
        <strain evidence="2">P73</strain>
    </source>
</reference>
<sequence length="71" mass="7798">MAHIAHPAVSGSSPLRRLRALFDGLRHAYARHRAYGQTFRQLDALSDHELADIGVARPEIPSIARRAADAV</sequence>
<dbReference type="EMBL" id="CP004393">
    <property type="protein sequence ID" value="AJE45386.1"/>
    <property type="molecule type" value="Genomic_DNA"/>
</dbReference>
<feature type="domain" description="YjiS-like" evidence="1">
    <location>
        <begin position="25"/>
        <end position="60"/>
    </location>
</feature>
<gene>
    <name evidence="2" type="ORF">P73_0671</name>
</gene>